<dbReference type="InterPro" id="IPR045257">
    <property type="entry name" value="E2/Pdx1"/>
</dbReference>
<dbReference type="GO" id="GO:0045254">
    <property type="term" value="C:pyruvate dehydrogenase complex"/>
    <property type="evidence" value="ECO:0007669"/>
    <property type="project" value="InterPro"/>
</dbReference>
<dbReference type="EMBL" id="JAJOZR010000001">
    <property type="protein sequence ID" value="MCD7107867.1"/>
    <property type="molecule type" value="Genomic_DNA"/>
</dbReference>
<keyword evidence="8" id="KW-1185">Reference proteome</keyword>
<keyword evidence="7" id="KW-0012">Acyltransferase</keyword>
<evidence type="ECO:0000259" key="6">
    <source>
        <dbReference type="PROSITE" id="PS51826"/>
    </source>
</evidence>
<evidence type="ECO:0000259" key="5">
    <source>
        <dbReference type="PROSITE" id="PS50968"/>
    </source>
</evidence>
<evidence type="ECO:0000313" key="7">
    <source>
        <dbReference type="EMBL" id="MCD7107867.1"/>
    </source>
</evidence>
<name>A0A9X1NMQ0_9HYPH</name>
<dbReference type="Gene3D" id="3.40.50.1820">
    <property type="entry name" value="alpha/beta hydrolase"/>
    <property type="match status" value="1"/>
</dbReference>
<feature type="domain" description="Lipoyl-binding" evidence="5">
    <location>
        <begin position="108"/>
        <end position="183"/>
    </location>
</feature>
<dbReference type="SUPFAM" id="SSF53474">
    <property type="entry name" value="alpha/beta-Hydrolases"/>
    <property type="match status" value="1"/>
</dbReference>
<dbReference type="PROSITE" id="PS00189">
    <property type="entry name" value="LIPOYL"/>
    <property type="match status" value="2"/>
</dbReference>
<keyword evidence="7" id="KW-0808">Transferase</keyword>
<dbReference type="RefSeq" id="WP_231811585.1">
    <property type="nucleotide sequence ID" value="NZ_JAJOZR010000001.1"/>
</dbReference>
<dbReference type="Gene3D" id="2.40.50.100">
    <property type="match status" value="2"/>
</dbReference>
<dbReference type="Pfam" id="PF00364">
    <property type="entry name" value="Biotin_lipoyl"/>
    <property type="match status" value="2"/>
</dbReference>
<dbReference type="Gene3D" id="4.10.320.10">
    <property type="entry name" value="E3-binding domain"/>
    <property type="match status" value="1"/>
</dbReference>
<dbReference type="GO" id="GO:0004742">
    <property type="term" value="F:dihydrolipoyllysine-residue acetyltransferase activity"/>
    <property type="evidence" value="ECO:0007669"/>
    <property type="project" value="UniProtKB-EC"/>
</dbReference>
<dbReference type="InterPro" id="IPR011053">
    <property type="entry name" value="Single_hybrid_motif"/>
</dbReference>
<feature type="compositionally biased region" description="Low complexity" evidence="4">
    <location>
        <begin position="95"/>
        <end position="104"/>
    </location>
</feature>
<dbReference type="NCBIfam" id="NF011457">
    <property type="entry name" value="PRK14875.1"/>
    <property type="match status" value="1"/>
</dbReference>
<sequence>MTERILKMPRLGETMDEGKVVGWLIQPGDAFKRGDPIIEIETDKTIAEFPALGDGTLHDIIAVVGETVEVGQPLARIDIGIGPDWTAEEGEAPAEDPAAPASASGLVETDLDMPRLGETMEEGRVAKWLKAPGDSFVRGEAIIEIETDKTIAEFPALMDGTLVSILRGDGETVTVGEPIARIAIAGSDASVTKAAETPAPAAAPSAPPARTDVRARISTDGPVRATPVARRLARQHSVDLQTVSGTGRRARVEKADVLAALSDTPRPGGTTPDGVLFADLPSGRMAYLDTGASAGRTLLLLHGFAGDRTTWAAIASGLKRAGHRVLVPDLPGHGLTEIAASSAADLSADLAAFLQRVAPSGPVDIVAHSLGCVAAVNFAVTATDRLGSLTLLAPAGLGPEIDGDFVHGMARATVAGEVSHLLRRLSVSPVQLSDGALAALAADLGRGRLAALASAIAGPSGQKVDSLGKLETVAASVETRVIVGLDDRIIPWRHVTSVSPRVAVHFLSRSGHMPQWDQPKDVLDILLSKKA</sequence>
<protein>
    <submittedName>
        <fullName evidence="7">Acetoin dehydrogenase dihydrolipoyllysine-residue acetyltransferase subunit</fullName>
        <ecNumber evidence="7">2.3.1.12</ecNumber>
    </submittedName>
</protein>
<feature type="domain" description="Lipoyl-binding" evidence="5">
    <location>
        <begin position="3"/>
        <end position="78"/>
    </location>
</feature>
<dbReference type="Pfam" id="PF12697">
    <property type="entry name" value="Abhydrolase_6"/>
    <property type="match status" value="1"/>
</dbReference>
<dbReference type="Pfam" id="PF02817">
    <property type="entry name" value="E3_binding"/>
    <property type="match status" value="1"/>
</dbReference>
<dbReference type="PANTHER" id="PTHR23151:SF90">
    <property type="entry name" value="DIHYDROLIPOYLLYSINE-RESIDUE ACETYLTRANSFERASE COMPONENT OF PYRUVATE DEHYDROGENASE COMPLEX, MITOCHONDRIAL-RELATED"/>
    <property type="match status" value="1"/>
</dbReference>
<comment type="cofactor">
    <cofactor evidence="1">
        <name>(R)-lipoate</name>
        <dbReference type="ChEBI" id="CHEBI:83088"/>
    </cofactor>
</comment>
<dbReference type="PROSITE" id="PS50968">
    <property type="entry name" value="BIOTINYL_LIPOYL"/>
    <property type="match status" value="2"/>
</dbReference>
<feature type="region of interest" description="Disordered" evidence="4">
    <location>
        <begin position="84"/>
        <end position="104"/>
    </location>
</feature>
<dbReference type="InterPro" id="IPR000073">
    <property type="entry name" value="AB_hydrolase_1"/>
</dbReference>
<dbReference type="Proteomes" id="UP001139089">
    <property type="component" value="Unassembled WGS sequence"/>
</dbReference>
<gene>
    <name evidence="7" type="ORF">LRX75_02315</name>
</gene>
<comment type="similarity">
    <text evidence="2">Belongs to the 2-oxoacid dehydrogenase family.</text>
</comment>
<evidence type="ECO:0000256" key="2">
    <source>
        <dbReference type="ARBA" id="ARBA00007317"/>
    </source>
</evidence>
<reference evidence="7" key="1">
    <citation type="submission" date="2021-12" db="EMBL/GenBank/DDBJ databases">
        <authorList>
            <person name="Li Y."/>
        </authorList>
    </citation>
    <scope>NUCLEOTIDE SEQUENCE</scope>
    <source>
        <strain evidence="7">DKSPLA3</strain>
    </source>
</reference>
<dbReference type="InterPro" id="IPR000089">
    <property type="entry name" value="Biotin_lipoyl"/>
</dbReference>
<feature type="domain" description="Peripheral subunit-binding (PSBD)" evidence="6">
    <location>
        <begin position="224"/>
        <end position="261"/>
    </location>
</feature>
<accession>A0A9X1NMQ0</accession>
<organism evidence="7 8">
    <name type="scientific">Rhizobium quercicola</name>
    <dbReference type="NCBI Taxonomy" id="2901226"/>
    <lineage>
        <taxon>Bacteria</taxon>
        <taxon>Pseudomonadati</taxon>
        <taxon>Pseudomonadota</taxon>
        <taxon>Alphaproteobacteria</taxon>
        <taxon>Hyphomicrobiales</taxon>
        <taxon>Rhizobiaceae</taxon>
        <taxon>Rhizobium/Agrobacterium group</taxon>
        <taxon>Rhizobium</taxon>
    </lineage>
</organism>
<dbReference type="EC" id="2.3.1.12" evidence="7"/>
<dbReference type="AlphaFoldDB" id="A0A9X1NMQ0"/>
<dbReference type="PANTHER" id="PTHR23151">
    <property type="entry name" value="DIHYDROLIPOAMIDE ACETYL/SUCCINYL-TRANSFERASE-RELATED"/>
    <property type="match status" value="1"/>
</dbReference>
<dbReference type="InterPro" id="IPR003016">
    <property type="entry name" value="2-oxoA_DH_lipoyl-BS"/>
</dbReference>
<comment type="caution">
    <text evidence="7">The sequence shown here is derived from an EMBL/GenBank/DDBJ whole genome shotgun (WGS) entry which is preliminary data.</text>
</comment>
<evidence type="ECO:0000256" key="1">
    <source>
        <dbReference type="ARBA" id="ARBA00001938"/>
    </source>
</evidence>
<dbReference type="InterPro" id="IPR029058">
    <property type="entry name" value="AB_hydrolase_fold"/>
</dbReference>
<dbReference type="PROSITE" id="PS51826">
    <property type="entry name" value="PSBD"/>
    <property type="match status" value="1"/>
</dbReference>
<dbReference type="InterPro" id="IPR004167">
    <property type="entry name" value="PSBD"/>
</dbReference>
<dbReference type="InterPro" id="IPR036625">
    <property type="entry name" value="E3-bd_dom_sf"/>
</dbReference>
<evidence type="ECO:0000256" key="4">
    <source>
        <dbReference type="SAM" id="MobiDB-lite"/>
    </source>
</evidence>
<dbReference type="PRINTS" id="PR00111">
    <property type="entry name" value="ABHYDROLASE"/>
</dbReference>
<evidence type="ECO:0000256" key="3">
    <source>
        <dbReference type="ARBA" id="ARBA00022823"/>
    </source>
</evidence>
<dbReference type="SUPFAM" id="SSF47005">
    <property type="entry name" value="Peripheral subunit-binding domain of 2-oxo acid dehydrogenase complex"/>
    <property type="match status" value="1"/>
</dbReference>
<keyword evidence="3" id="KW-0450">Lipoyl</keyword>
<dbReference type="SUPFAM" id="SSF51230">
    <property type="entry name" value="Single hybrid motif"/>
    <property type="match status" value="2"/>
</dbReference>
<proteinExistence type="inferred from homology"/>
<dbReference type="CDD" id="cd06849">
    <property type="entry name" value="lipoyl_domain"/>
    <property type="match status" value="2"/>
</dbReference>
<dbReference type="GO" id="GO:0006086">
    <property type="term" value="P:pyruvate decarboxylation to acetyl-CoA"/>
    <property type="evidence" value="ECO:0007669"/>
    <property type="project" value="InterPro"/>
</dbReference>
<evidence type="ECO:0000313" key="8">
    <source>
        <dbReference type="Proteomes" id="UP001139089"/>
    </source>
</evidence>